<evidence type="ECO:0000259" key="3">
    <source>
        <dbReference type="Pfam" id="PF07510"/>
    </source>
</evidence>
<reference evidence="4 5" key="1">
    <citation type="submission" date="2020-12" db="EMBL/GenBank/DDBJ databases">
        <authorList>
            <person name="Zhou J."/>
        </authorList>
    </citation>
    <scope>NUCLEOTIDE SEQUENCE [LARGE SCALE GENOMIC DNA]</scope>
    <source>
        <strain evidence="4 5">CCUG 61299</strain>
    </source>
</reference>
<keyword evidence="2" id="KW-1133">Transmembrane helix</keyword>
<gene>
    <name evidence="4" type="ORF">JG540_05355</name>
</gene>
<feature type="compositionally biased region" description="Polar residues" evidence="1">
    <location>
        <begin position="209"/>
        <end position="220"/>
    </location>
</feature>
<evidence type="ECO:0000256" key="1">
    <source>
        <dbReference type="SAM" id="MobiDB-lite"/>
    </source>
</evidence>
<feature type="transmembrane region" description="Helical" evidence="2">
    <location>
        <begin position="295"/>
        <end position="314"/>
    </location>
</feature>
<protein>
    <submittedName>
        <fullName evidence="4">HNH endonuclease</fullName>
    </submittedName>
</protein>
<evidence type="ECO:0000313" key="5">
    <source>
        <dbReference type="Proteomes" id="UP000595895"/>
    </source>
</evidence>
<keyword evidence="4" id="KW-0378">Hydrolase</keyword>
<evidence type="ECO:0000256" key="2">
    <source>
        <dbReference type="SAM" id="Phobius"/>
    </source>
</evidence>
<keyword evidence="2" id="KW-0472">Membrane</keyword>
<dbReference type="EMBL" id="CP066802">
    <property type="protein sequence ID" value="QQM68354.1"/>
    <property type="molecule type" value="Genomic_DNA"/>
</dbReference>
<dbReference type="Proteomes" id="UP000595895">
    <property type="component" value="Chromosome"/>
</dbReference>
<dbReference type="GO" id="GO:0004519">
    <property type="term" value="F:endonuclease activity"/>
    <property type="evidence" value="ECO:0007669"/>
    <property type="project" value="UniProtKB-KW"/>
</dbReference>
<feature type="compositionally biased region" description="Low complexity" evidence="1">
    <location>
        <begin position="30"/>
        <end position="40"/>
    </location>
</feature>
<sequence>MTDLPQPPTEAAVLPEAYASARQQPPETQPPAAELAPPLAGELLSAEAALTALATLPADSPAPESWHSQGGRKGWFGEPWADVDANGCDTRNDVLGRDLLEADYSRRDGLQPRSEGRGQGAYVCPDATVWTGLLQDPYTGTELRYQRGEDTSPEVQIDHVVPLSYLYAHGAWQWDAGKRLQAANDPLNLLAVQGQVNQDKGSCGPATCPSGTTENGTWRPQSGRGWWPPSTEFRCQYAARFVSVAAAYQLGLPEADRQALAGVLTDCAAGGDGSTGSQVVGSIRRGAVRLWADPALLVMLAAGLACLGLGLLAWPRHRRGRPGRGRGRRRS</sequence>
<name>A0A7T7S3B5_9ACTO</name>
<dbReference type="PANTHER" id="PTHR24094:SF15">
    <property type="entry name" value="AMP-DEPENDENT SYNTHETASE_LIGASE DOMAIN-CONTAINING PROTEIN-RELATED"/>
    <property type="match status" value="1"/>
</dbReference>
<keyword evidence="2" id="KW-0812">Transmembrane</keyword>
<dbReference type="KEGG" id="awe:JG540_05355"/>
<keyword evidence="5" id="KW-1185">Reference proteome</keyword>
<feature type="domain" description="GmrSD restriction endonucleases C-terminal" evidence="3">
    <location>
        <begin position="143"/>
        <end position="199"/>
    </location>
</feature>
<dbReference type="AlphaFoldDB" id="A0A7T7S3B5"/>
<dbReference type="Pfam" id="PF07510">
    <property type="entry name" value="GmrSD_C"/>
    <property type="match status" value="1"/>
</dbReference>
<keyword evidence="4" id="KW-0540">Nuclease</keyword>
<feature type="region of interest" description="Disordered" evidence="1">
    <location>
        <begin position="1"/>
        <end position="40"/>
    </location>
</feature>
<evidence type="ECO:0000313" key="4">
    <source>
        <dbReference type="EMBL" id="QQM68354.1"/>
    </source>
</evidence>
<feature type="region of interest" description="Disordered" evidence="1">
    <location>
        <begin position="202"/>
        <end position="223"/>
    </location>
</feature>
<proteinExistence type="predicted"/>
<dbReference type="InterPro" id="IPR011089">
    <property type="entry name" value="GmrSD_C"/>
</dbReference>
<organism evidence="4 5">
    <name type="scientific">Actinomyces weissii</name>
    <dbReference type="NCBI Taxonomy" id="675090"/>
    <lineage>
        <taxon>Bacteria</taxon>
        <taxon>Bacillati</taxon>
        <taxon>Actinomycetota</taxon>
        <taxon>Actinomycetes</taxon>
        <taxon>Actinomycetales</taxon>
        <taxon>Actinomycetaceae</taxon>
        <taxon>Actinomyces</taxon>
    </lineage>
</organism>
<keyword evidence="4" id="KW-0255">Endonuclease</keyword>
<accession>A0A7T7S3B5</accession>
<dbReference type="PANTHER" id="PTHR24094">
    <property type="entry name" value="SECRETED PROTEIN"/>
    <property type="match status" value="1"/>
</dbReference>